<reference evidence="8 9" key="2">
    <citation type="submission" date="2019-08" db="EMBL/GenBank/DDBJ databases">
        <title>Amycolatopsis acidicola sp. nov., isolated from peat swamp forest soil.</title>
        <authorList>
            <person name="Srisuk N."/>
        </authorList>
    </citation>
    <scope>NUCLEOTIDE SEQUENCE [LARGE SCALE GENOMIC DNA]</scope>
    <source>
        <strain evidence="8 9">TBRC 6029</strain>
    </source>
</reference>
<evidence type="ECO:0000256" key="7">
    <source>
        <dbReference type="SAM" id="Phobius"/>
    </source>
</evidence>
<dbReference type="Proteomes" id="UP000320011">
    <property type="component" value="Unassembled WGS sequence"/>
</dbReference>
<accession>A0A558DIQ5</accession>
<evidence type="ECO:0000256" key="2">
    <source>
        <dbReference type="ARBA" id="ARBA00022448"/>
    </source>
</evidence>
<feature type="transmembrane region" description="Helical" evidence="7">
    <location>
        <begin position="242"/>
        <end position="263"/>
    </location>
</feature>
<dbReference type="EMBL" id="VJWX01000019">
    <property type="protein sequence ID" value="TVT60870.1"/>
    <property type="molecule type" value="Genomic_DNA"/>
</dbReference>
<evidence type="ECO:0000256" key="6">
    <source>
        <dbReference type="ARBA" id="ARBA00023136"/>
    </source>
</evidence>
<gene>
    <name evidence="8" type="ORF">FNH05_03905</name>
</gene>
<feature type="transmembrane region" description="Helical" evidence="7">
    <location>
        <begin position="166"/>
        <end position="184"/>
    </location>
</feature>
<name>A0A558DIQ5_9PSEU</name>
<dbReference type="SUPFAM" id="SSF103473">
    <property type="entry name" value="MFS general substrate transporter"/>
    <property type="match status" value="1"/>
</dbReference>
<dbReference type="RefSeq" id="WP_144585880.1">
    <property type="nucleotide sequence ID" value="NZ_VJWX01000019.1"/>
</dbReference>
<dbReference type="GO" id="GO:0022857">
    <property type="term" value="F:transmembrane transporter activity"/>
    <property type="evidence" value="ECO:0007669"/>
    <property type="project" value="InterPro"/>
</dbReference>
<keyword evidence="2" id="KW-0813">Transport</keyword>
<dbReference type="InterPro" id="IPR036259">
    <property type="entry name" value="MFS_trans_sf"/>
</dbReference>
<protein>
    <submittedName>
        <fullName evidence="8">MFS transporter</fullName>
    </submittedName>
</protein>
<dbReference type="Pfam" id="PF07690">
    <property type="entry name" value="MFS_1"/>
    <property type="match status" value="1"/>
</dbReference>
<evidence type="ECO:0000313" key="8">
    <source>
        <dbReference type="EMBL" id="TVT60870.1"/>
    </source>
</evidence>
<dbReference type="OrthoDB" id="3865324at2"/>
<dbReference type="AlphaFoldDB" id="A0A558DIQ5"/>
<evidence type="ECO:0000256" key="3">
    <source>
        <dbReference type="ARBA" id="ARBA00022475"/>
    </source>
</evidence>
<dbReference type="PANTHER" id="PTHR23517:SF2">
    <property type="entry name" value="MULTIDRUG RESISTANCE PROTEIN MDTH"/>
    <property type="match status" value="1"/>
</dbReference>
<organism evidence="8 9">
    <name type="scientific">Amycolatopsis rhizosphaerae</name>
    <dbReference type="NCBI Taxonomy" id="2053003"/>
    <lineage>
        <taxon>Bacteria</taxon>
        <taxon>Bacillati</taxon>
        <taxon>Actinomycetota</taxon>
        <taxon>Actinomycetes</taxon>
        <taxon>Pseudonocardiales</taxon>
        <taxon>Pseudonocardiaceae</taxon>
        <taxon>Amycolatopsis</taxon>
    </lineage>
</organism>
<evidence type="ECO:0000256" key="1">
    <source>
        <dbReference type="ARBA" id="ARBA00004651"/>
    </source>
</evidence>
<dbReference type="GO" id="GO:0005886">
    <property type="term" value="C:plasma membrane"/>
    <property type="evidence" value="ECO:0007669"/>
    <property type="project" value="UniProtKB-SubCell"/>
</dbReference>
<keyword evidence="5 7" id="KW-1133">Transmembrane helix</keyword>
<feature type="transmembrane region" description="Helical" evidence="7">
    <location>
        <begin position="284"/>
        <end position="315"/>
    </location>
</feature>
<feature type="transmembrane region" description="Helical" evidence="7">
    <location>
        <begin position="211"/>
        <end position="236"/>
    </location>
</feature>
<evidence type="ECO:0000256" key="4">
    <source>
        <dbReference type="ARBA" id="ARBA00022692"/>
    </source>
</evidence>
<dbReference type="InterPro" id="IPR011701">
    <property type="entry name" value="MFS"/>
</dbReference>
<dbReference type="Gene3D" id="1.20.1250.20">
    <property type="entry name" value="MFS general substrate transporter like domains"/>
    <property type="match status" value="1"/>
</dbReference>
<keyword evidence="6 7" id="KW-0472">Membrane</keyword>
<dbReference type="InterPro" id="IPR050171">
    <property type="entry name" value="MFS_Transporters"/>
</dbReference>
<keyword evidence="3" id="KW-1003">Cell membrane</keyword>
<evidence type="ECO:0000313" key="9">
    <source>
        <dbReference type="Proteomes" id="UP000320011"/>
    </source>
</evidence>
<feature type="transmembrane region" description="Helical" evidence="7">
    <location>
        <begin position="374"/>
        <end position="395"/>
    </location>
</feature>
<dbReference type="PANTHER" id="PTHR23517">
    <property type="entry name" value="RESISTANCE PROTEIN MDTM, PUTATIVE-RELATED-RELATED"/>
    <property type="match status" value="1"/>
</dbReference>
<reference evidence="8 9" key="1">
    <citation type="submission" date="2019-07" db="EMBL/GenBank/DDBJ databases">
        <authorList>
            <person name="Duangmal K."/>
            <person name="Teo W.F.A."/>
        </authorList>
    </citation>
    <scope>NUCLEOTIDE SEQUENCE [LARGE SCALE GENOMIC DNA]</scope>
    <source>
        <strain evidence="8 9">TBRC 6029</strain>
    </source>
</reference>
<feature type="transmembrane region" description="Helical" evidence="7">
    <location>
        <begin position="48"/>
        <end position="68"/>
    </location>
</feature>
<evidence type="ECO:0000256" key="5">
    <source>
        <dbReference type="ARBA" id="ARBA00022989"/>
    </source>
</evidence>
<keyword evidence="9" id="KW-1185">Reference proteome</keyword>
<sequence>MSRVVPPAGPLRVLALAQLANSLGDGAFYAGSALFFTRLVGLSPAQVGLALTLAWAAAMLAGVPLGFLTDRWGPRRTAVLLSLATASALSAFLVVRSFPLVLLTLCGYACCQAGLASARQALLAGSVAPDERTRARAHLQSTLNAGLAIGAGLGALALSVGTRPTYLAVFTIDAVSFLVAALVLRRLPETRPVPKAPATAPRRSVLRDRPYTLVTLLNAIMCLNMPLLSLGLPMWIVQRTGAPAPMAAVLLVVNMLGVVAFQVPVARRVTGLHSATRATRHAGVLMLAACALYSLSGVGVGAEAGVVILIVAAVIQVFGEMLQGAGSWEIGFGLAQADRQGQYQGFFGMGPQFARTLGPVLLTALLVTWGAPGWWALGGLFLVAGAAFGPAVRWARTDLGIVAS</sequence>
<proteinExistence type="predicted"/>
<keyword evidence="4 7" id="KW-0812">Transmembrane</keyword>
<feature type="transmembrane region" description="Helical" evidence="7">
    <location>
        <begin position="143"/>
        <end position="160"/>
    </location>
</feature>
<comment type="caution">
    <text evidence="8">The sequence shown here is derived from an EMBL/GenBank/DDBJ whole genome shotgun (WGS) entry which is preliminary data.</text>
</comment>
<comment type="subcellular location">
    <subcellularLocation>
        <location evidence="1">Cell membrane</location>
        <topology evidence="1">Multi-pass membrane protein</topology>
    </subcellularLocation>
</comment>